<evidence type="ECO:0000256" key="2">
    <source>
        <dbReference type="ARBA" id="ARBA00022737"/>
    </source>
</evidence>
<accession>A0A835AUL6</accession>
<dbReference type="Pfam" id="PF01344">
    <property type="entry name" value="Kelch_1"/>
    <property type="match status" value="2"/>
</dbReference>
<sequence>MQEEQHGDGCNLIGAIDRELSIKCLVRLSRSEYGTVASLSRDFWSLVRSGEIYRVRRLAGVVEHWIYLDINLESWTAYDPDRERWIQVPKMPKDELLSGHPQKESLAVGTNLLVFVDDVQRSLFGLFRYTPSFPKSMQFPRILFGSASVGHKAYLAGGRDHYGRVLSSAEIYDCEKKDWALLPSMNRARAECSGVFMDGKLYVIGGRGSKREPLACGEDYDFKQGSWRVIENMTRGLNIRMSNHVPPRFAVVNNELYGVDYIETNVKKYDKQNNRWITLGRWPESIASTKNGRGIGFIALERQLIIIGHQGTLNMPKFELYPWVPDGRPPVWNLIARPHFRMLRNLHCDAAVMSC</sequence>
<name>A0A835AUL6_9POAL</name>
<dbReference type="InterPro" id="IPR015915">
    <property type="entry name" value="Kelch-typ_b-propeller"/>
</dbReference>
<keyword evidence="1" id="KW-0880">Kelch repeat</keyword>
<dbReference type="PANTHER" id="PTHR46122">
    <property type="entry name" value="GALACTOSE OXIDASE/KELCH REPEAT PROTEIN-RELATED"/>
    <property type="match status" value="1"/>
</dbReference>
<dbReference type="SMART" id="SM00612">
    <property type="entry name" value="Kelch"/>
    <property type="match status" value="2"/>
</dbReference>
<dbReference type="OrthoDB" id="191037at2759"/>
<keyword evidence="2" id="KW-0677">Repeat</keyword>
<protein>
    <submittedName>
        <fullName evidence="3">Uncharacterized protein</fullName>
    </submittedName>
</protein>
<evidence type="ECO:0000313" key="4">
    <source>
        <dbReference type="Proteomes" id="UP000636709"/>
    </source>
</evidence>
<dbReference type="InterPro" id="IPR052439">
    <property type="entry name" value="F-box/Kelch-repeat"/>
</dbReference>
<dbReference type="GO" id="GO:0005634">
    <property type="term" value="C:nucleus"/>
    <property type="evidence" value="ECO:0007669"/>
    <property type="project" value="TreeGrafter"/>
</dbReference>
<dbReference type="Proteomes" id="UP000636709">
    <property type="component" value="Unassembled WGS sequence"/>
</dbReference>
<evidence type="ECO:0000313" key="3">
    <source>
        <dbReference type="EMBL" id="KAF8673442.1"/>
    </source>
</evidence>
<dbReference type="Gene3D" id="2.120.10.80">
    <property type="entry name" value="Kelch-type beta propeller"/>
    <property type="match status" value="1"/>
</dbReference>
<dbReference type="EMBL" id="JACEFO010002208">
    <property type="protein sequence ID" value="KAF8673442.1"/>
    <property type="molecule type" value="Genomic_DNA"/>
</dbReference>
<reference evidence="3" key="1">
    <citation type="submission" date="2020-07" db="EMBL/GenBank/DDBJ databases">
        <title>Genome sequence and genetic diversity analysis of an under-domesticated orphan crop, white fonio (Digitaria exilis).</title>
        <authorList>
            <person name="Bennetzen J.L."/>
            <person name="Chen S."/>
            <person name="Ma X."/>
            <person name="Wang X."/>
            <person name="Yssel A.E.J."/>
            <person name="Chaluvadi S.R."/>
            <person name="Johnson M."/>
            <person name="Gangashetty P."/>
            <person name="Hamidou F."/>
            <person name="Sanogo M.D."/>
            <person name="Zwaenepoel A."/>
            <person name="Wallace J."/>
            <person name="Van De Peer Y."/>
            <person name="Van Deynze A."/>
        </authorList>
    </citation>
    <scope>NUCLEOTIDE SEQUENCE</scope>
    <source>
        <tissue evidence="3">Leaves</tissue>
    </source>
</reference>
<proteinExistence type="predicted"/>
<dbReference type="SUPFAM" id="SSF117281">
    <property type="entry name" value="Kelch motif"/>
    <property type="match status" value="1"/>
</dbReference>
<gene>
    <name evidence="3" type="ORF">HU200_049007</name>
</gene>
<organism evidence="3 4">
    <name type="scientific">Digitaria exilis</name>
    <dbReference type="NCBI Taxonomy" id="1010633"/>
    <lineage>
        <taxon>Eukaryota</taxon>
        <taxon>Viridiplantae</taxon>
        <taxon>Streptophyta</taxon>
        <taxon>Embryophyta</taxon>
        <taxon>Tracheophyta</taxon>
        <taxon>Spermatophyta</taxon>
        <taxon>Magnoliopsida</taxon>
        <taxon>Liliopsida</taxon>
        <taxon>Poales</taxon>
        <taxon>Poaceae</taxon>
        <taxon>PACMAD clade</taxon>
        <taxon>Panicoideae</taxon>
        <taxon>Panicodae</taxon>
        <taxon>Paniceae</taxon>
        <taxon>Anthephorinae</taxon>
        <taxon>Digitaria</taxon>
    </lineage>
</organism>
<keyword evidence="4" id="KW-1185">Reference proteome</keyword>
<dbReference type="InterPro" id="IPR006652">
    <property type="entry name" value="Kelch_1"/>
</dbReference>
<evidence type="ECO:0000256" key="1">
    <source>
        <dbReference type="ARBA" id="ARBA00022441"/>
    </source>
</evidence>
<comment type="caution">
    <text evidence="3">The sequence shown here is derived from an EMBL/GenBank/DDBJ whole genome shotgun (WGS) entry which is preliminary data.</text>
</comment>
<dbReference type="PANTHER" id="PTHR46122:SF25">
    <property type="entry name" value="REPEAT-CONTAINING F-BOX FAMILY PROTEIN, PUTATIVE, EXPRESSED-RELATED"/>
    <property type="match status" value="1"/>
</dbReference>
<dbReference type="AlphaFoldDB" id="A0A835AUL6"/>